<feature type="region of interest" description="Disordered" evidence="1">
    <location>
        <begin position="281"/>
        <end position="309"/>
    </location>
</feature>
<organism evidence="2 3">
    <name type="scientific">Symmachiella macrocystis</name>
    <dbReference type="NCBI Taxonomy" id="2527985"/>
    <lineage>
        <taxon>Bacteria</taxon>
        <taxon>Pseudomonadati</taxon>
        <taxon>Planctomycetota</taxon>
        <taxon>Planctomycetia</taxon>
        <taxon>Planctomycetales</taxon>
        <taxon>Planctomycetaceae</taxon>
        <taxon>Symmachiella</taxon>
    </lineage>
</organism>
<accession>A0A5C6BR13</accession>
<evidence type="ECO:0000313" key="3">
    <source>
        <dbReference type="Proteomes" id="UP000320735"/>
    </source>
</evidence>
<dbReference type="EMBL" id="SJPP01000001">
    <property type="protein sequence ID" value="TWU14455.1"/>
    <property type="molecule type" value="Genomic_DNA"/>
</dbReference>
<dbReference type="RefSeq" id="WP_146371761.1">
    <property type="nucleotide sequence ID" value="NZ_SJPP01000001.1"/>
</dbReference>
<name>A0A5C6BR13_9PLAN</name>
<comment type="caution">
    <text evidence="2">The sequence shown here is derived from an EMBL/GenBank/DDBJ whole genome shotgun (WGS) entry which is preliminary data.</text>
</comment>
<evidence type="ECO:0000256" key="1">
    <source>
        <dbReference type="SAM" id="MobiDB-lite"/>
    </source>
</evidence>
<evidence type="ECO:0000313" key="2">
    <source>
        <dbReference type="EMBL" id="TWU14455.1"/>
    </source>
</evidence>
<proteinExistence type="predicted"/>
<dbReference type="OrthoDB" id="210628at2"/>
<gene>
    <name evidence="2" type="ORF">CA54_33010</name>
</gene>
<protein>
    <submittedName>
        <fullName evidence="2">Uncharacterized protein</fullName>
    </submittedName>
</protein>
<keyword evidence="3" id="KW-1185">Reference proteome</keyword>
<reference evidence="2 3" key="1">
    <citation type="submission" date="2019-02" db="EMBL/GenBank/DDBJ databases">
        <title>Deep-cultivation of Planctomycetes and their phenomic and genomic characterization uncovers novel biology.</title>
        <authorList>
            <person name="Wiegand S."/>
            <person name="Jogler M."/>
            <person name="Boedeker C."/>
            <person name="Pinto D."/>
            <person name="Vollmers J."/>
            <person name="Rivas-Marin E."/>
            <person name="Kohn T."/>
            <person name="Peeters S.H."/>
            <person name="Heuer A."/>
            <person name="Rast P."/>
            <person name="Oberbeckmann S."/>
            <person name="Bunk B."/>
            <person name="Jeske O."/>
            <person name="Meyerdierks A."/>
            <person name="Storesund J.E."/>
            <person name="Kallscheuer N."/>
            <person name="Luecker S."/>
            <person name="Lage O.M."/>
            <person name="Pohl T."/>
            <person name="Merkel B.J."/>
            <person name="Hornburger P."/>
            <person name="Mueller R.-W."/>
            <person name="Bruemmer F."/>
            <person name="Labrenz M."/>
            <person name="Spormann A.M."/>
            <person name="Op Den Camp H."/>
            <person name="Overmann J."/>
            <person name="Amann R."/>
            <person name="Jetten M.S.M."/>
            <person name="Mascher T."/>
            <person name="Medema M.H."/>
            <person name="Devos D.P."/>
            <person name="Kaster A.-K."/>
            <person name="Ovreas L."/>
            <person name="Rohde M."/>
            <person name="Galperin M.Y."/>
            <person name="Jogler C."/>
        </authorList>
    </citation>
    <scope>NUCLEOTIDE SEQUENCE [LARGE SCALE GENOMIC DNA]</scope>
    <source>
        <strain evidence="2 3">CA54</strain>
    </source>
</reference>
<dbReference type="AlphaFoldDB" id="A0A5C6BR13"/>
<dbReference type="Proteomes" id="UP000320735">
    <property type="component" value="Unassembled WGS sequence"/>
</dbReference>
<sequence>MHTFGKVCLWFAVVVCIPTAMWFTAKVYTARAGYIKQKVDLEAKIEKNAAELTDLRLKTRTTLRELTHEKLRWAPYWNDVAVEVRQDNSVTIDIGSENGLNATVGDGEAGTQNLVHCFQPGENGQMEFVGEFRVTALEPNRAMLAPNWTPQDGESDSWDASQKWRLRAMIPSSYFARFNGLELQLNTHNELLASKLADLEEQHQLLSIAEERHAHRIAEIEGPQGDVTEADKRPREDVVGLLTTLEEYEEIRNAIIAKSDERRRILLRTLEDFERTQTENLHVVDSLPEAEKTSTDATEAAADPSTVSR</sequence>